<feature type="domain" description="Peptidase S9A N-terminal" evidence="8">
    <location>
        <begin position="25"/>
        <end position="436"/>
    </location>
</feature>
<dbReference type="Gene3D" id="2.130.10.120">
    <property type="entry name" value="Prolyl oligopeptidase, N-terminal domain"/>
    <property type="match status" value="1"/>
</dbReference>
<protein>
    <recommendedName>
        <fullName evidence="2">prolyl oligopeptidase</fullName>
        <ecNumber evidence="2">3.4.21.26</ecNumber>
    </recommendedName>
</protein>
<reference evidence="9 10" key="1">
    <citation type="submission" date="2022-11" db="EMBL/GenBank/DDBJ databases">
        <title>The characterization of three novel Bacteroidetes species and genomic analysis of their roles in tidal elemental geochemical cycles.</title>
        <authorList>
            <person name="Ma K."/>
        </authorList>
    </citation>
    <scope>NUCLEOTIDE SEQUENCE [LARGE SCALE GENOMIC DNA]</scope>
    <source>
        <strain evidence="9 10">M17</strain>
    </source>
</reference>
<feature type="chain" id="PRO_5045917188" description="prolyl oligopeptidase" evidence="6">
    <location>
        <begin position="22"/>
        <end position="729"/>
    </location>
</feature>
<dbReference type="Proteomes" id="UP001209885">
    <property type="component" value="Unassembled WGS sequence"/>
</dbReference>
<evidence type="ECO:0000256" key="2">
    <source>
        <dbReference type="ARBA" id="ARBA00011897"/>
    </source>
</evidence>
<dbReference type="EC" id="3.4.21.26" evidence="2"/>
<evidence type="ECO:0000313" key="9">
    <source>
        <dbReference type="EMBL" id="MCX2742741.1"/>
    </source>
</evidence>
<dbReference type="SUPFAM" id="SSF50993">
    <property type="entry name" value="Peptidase/esterase 'gauge' domain"/>
    <property type="match status" value="1"/>
</dbReference>
<comment type="caution">
    <text evidence="9">The sequence shown here is derived from an EMBL/GenBank/DDBJ whole genome shotgun (WGS) entry which is preliminary data.</text>
</comment>
<dbReference type="InterPro" id="IPR051167">
    <property type="entry name" value="Prolyl_oligopep/macrocyclase"/>
</dbReference>
<keyword evidence="4" id="KW-0378">Hydrolase</keyword>
<name>A0ABT3RME2_9BACT</name>
<feature type="signal peptide" evidence="6">
    <location>
        <begin position="1"/>
        <end position="21"/>
    </location>
</feature>
<keyword evidence="3" id="KW-0645">Protease</keyword>
<dbReference type="Pfam" id="PF00326">
    <property type="entry name" value="Peptidase_S9"/>
    <property type="match status" value="1"/>
</dbReference>
<dbReference type="SUPFAM" id="SSF53474">
    <property type="entry name" value="alpha/beta-Hydrolases"/>
    <property type="match status" value="1"/>
</dbReference>
<evidence type="ECO:0000259" key="8">
    <source>
        <dbReference type="Pfam" id="PF02897"/>
    </source>
</evidence>
<evidence type="ECO:0000256" key="3">
    <source>
        <dbReference type="ARBA" id="ARBA00022670"/>
    </source>
</evidence>
<evidence type="ECO:0000256" key="4">
    <source>
        <dbReference type="ARBA" id="ARBA00022801"/>
    </source>
</evidence>
<proteinExistence type="predicted"/>
<feature type="domain" description="Peptidase S9 prolyl oligopeptidase catalytic" evidence="7">
    <location>
        <begin position="506"/>
        <end position="715"/>
    </location>
</feature>
<evidence type="ECO:0000313" key="10">
    <source>
        <dbReference type="Proteomes" id="UP001209885"/>
    </source>
</evidence>
<evidence type="ECO:0000256" key="5">
    <source>
        <dbReference type="ARBA" id="ARBA00022825"/>
    </source>
</evidence>
<keyword evidence="5" id="KW-0720">Serine protease</keyword>
<evidence type="ECO:0000256" key="6">
    <source>
        <dbReference type="SAM" id="SignalP"/>
    </source>
</evidence>
<gene>
    <name evidence="9" type="ORF">OO013_02625</name>
</gene>
<accession>A0ABT3RME2</accession>
<dbReference type="PRINTS" id="PR00862">
    <property type="entry name" value="PROLIGOPTASE"/>
</dbReference>
<dbReference type="InterPro" id="IPR023302">
    <property type="entry name" value="Pept_S9A_N"/>
</dbReference>
<dbReference type="PANTHER" id="PTHR42881">
    <property type="entry name" value="PROLYL ENDOPEPTIDASE"/>
    <property type="match status" value="1"/>
</dbReference>
<keyword evidence="6" id="KW-0732">Signal</keyword>
<dbReference type="InterPro" id="IPR002470">
    <property type="entry name" value="Peptidase_S9A"/>
</dbReference>
<evidence type="ECO:0000259" key="7">
    <source>
        <dbReference type="Pfam" id="PF00326"/>
    </source>
</evidence>
<keyword evidence="10" id="KW-1185">Reference proteome</keyword>
<sequence length="729" mass="83344">MNAKKILPMFMVVMTINLAFAQQPPEAPVKNHTHKYHGDKLEDPYHYMEKSDKPEFVEWLKAQNTYARNVLNSISGRNELQSKLMELENRQKARLSYVNITENDKYFYVKRTKDEEIGKLYLRDNISGSEQLLFDPQTYQSAENKNYVITGVYPSDNAEKVAFEVAPNGSENAHLLIMDVESKNIHPELIDRVWFSTVSWLPDAKHFLYNRLNSADLNDQERELNSKSFLHEVGTDPNKDKEILSTKNNPDLGIKAEEFPLVFYDKYSDKVYGLTVTVDKYITMYMADAEDLNEDNISWQKVFEKENEVMDFETDDEYLYFMTSKEAPNYKVMRIPVEKPQIELAETVIPEHKNEVLKDFDLSKKGIFYTTRRNGVQSKLYHLTEANSTPKHIDLPFIAGNVNIMTKGHKYDDIWVRLNGWTSDYRRFKYNPDENSFKVEELTDRPDYPEFANLVVEEVMVPSHDGTMVPLSLIYKKGLERNGENPVLMLGYGSYGASINPFFNPKALMWTAEGGIFAISHVRGGGELGEKWHRAGYKSTKPNTWKDFIACAEYLHSENYSSPQKTAIFGGSVGGILIGRAMTERPDLFAAAVPVVGCMNPVRMENSPNGPVNTPEFGTTENLEEYKALLEMDAYHHLEDGRAYPATLVTAGYNDPRVAVWQPAKFAAKLQSYNSSNNPILFTVDFEGGHGVGDTKSQEIREMTDILSFSLWQTGNPAYTANMINMRDR</sequence>
<dbReference type="Pfam" id="PF02897">
    <property type="entry name" value="Peptidase_S9_N"/>
    <property type="match status" value="1"/>
</dbReference>
<evidence type="ECO:0000256" key="1">
    <source>
        <dbReference type="ARBA" id="ARBA00001070"/>
    </source>
</evidence>
<dbReference type="InterPro" id="IPR029058">
    <property type="entry name" value="AB_hydrolase_fold"/>
</dbReference>
<dbReference type="PANTHER" id="PTHR42881:SF2">
    <property type="entry name" value="PROLYL ENDOPEPTIDASE"/>
    <property type="match status" value="1"/>
</dbReference>
<dbReference type="Gene3D" id="3.40.50.1820">
    <property type="entry name" value="alpha/beta hydrolase"/>
    <property type="match status" value="1"/>
</dbReference>
<dbReference type="InterPro" id="IPR001375">
    <property type="entry name" value="Peptidase_S9_cat"/>
</dbReference>
<dbReference type="EMBL" id="JAPFQN010000002">
    <property type="protein sequence ID" value="MCX2742741.1"/>
    <property type="molecule type" value="Genomic_DNA"/>
</dbReference>
<dbReference type="RefSeq" id="WP_266055056.1">
    <property type="nucleotide sequence ID" value="NZ_JAPFQN010000002.1"/>
</dbReference>
<comment type="catalytic activity">
    <reaction evidence="1">
        <text>Hydrolysis of Pro-|-Xaa &gt;&gt; Ala-|-Xaa in oligopeptides.</text>
        <dbReference type="EC" id="3.4.21.26"/>
    </reaction>
</comment>
<organism evidence="9 10">
    <name type="scientific">Mangrovivirga halotolerans</name>
    <dbReference type="NCBI Taxonomy" id="2993936"/>
    <lineage>
        <taxon>Bacteria</taxon>
        <taxon>Pseudomonadati</taxon>
        <taxon>Bacteroidota</taxon>
        <taxon>Cytophagia</taxon>
        <taxon>Cytophagales</taxon>
        <taxon>Mangrovivirgaceae</taxon>
        <taxon>Mangrovivirga</taxon>
    </lineage>
</organism>